<proteinExistence type="predicted"/>
<evidence type="ECO:0000256" key="1">
    <source>
        <dbReference type="SAM" id="MobiDB-lite"/>
    </source>
</evidence>
<protein>
    <submittedName>
        <fullName evidence="2">Uncharacterized protein</fullName>
    </submittedName>
</protein>
<dbReference type="EMBL" id="JBICBT010001324">
    <property type="protein sequence ID" value="KAL3073173.1"/>
    <property type="molecule type" value="Genomic_DNA"/>
</dbReference>
<feature type="compositionally biased region" description="Basic and acidic residues" evidence="1">
    <location>
        <begin position="138"/>
        <end position="159"/>
    </location>
</feature>
<accession>A0ABD2IIR4</accession>
<feature type="compositionally biased region" description="Pro residues" evidence="1">
    <location>
        <begin position="26"/>
        <end position="35"/>
    </location>
</feature>
<evidence type="ECO:0000313" key="3">
    <source>
        <dbReference type="Proteomes" id="UP001620626"/>
    </source>
</evidence>
<dbReference type="Proteomes" id="UP001620626">
    <property type="component" value="Unassembled WGS sequence"/>
</dbReference>
<reference evidence="2 3" key="1">
    <citation type="submission" date="2024-10" db="EMBL/GenBank/DDBJ databases">
        <authorList>
            <person name="Kim D."/>
        </authorList>
    </citation>
    <scope>NUCLEOTIDE SEQUENCE [LARGE SCALE GENOMIC DNA]</scope>
    <source>
        <strain evidence="2">BH-2024</strain>
    </source>
</reference>
<feature type="compositionally biased region" description="Basic and acidic residues" evidence="1">
    <location>
        <begin position="104"/>
        <end position="125"/>
    </location>
</feature>
<sequence>MPKNGTNKHPSPSPPPLTLASSVFFPPCPSAPPVRPHLCVGKGSANSGFKVEHNRSRNFPPPRPSVTSPCICILLIHASHPPVHRWKEVDELNEGGTAQQQKNGEGKRENEGRGSHEGRTKGGREGRKRTMTCRPRKLREATEGRTDGKEREGMVELDG</sequence>
<keyword evidence="3" id="KW-1185">Reference proteome</keyword>
<organism evidence="2 3">
    <name type="scientific">Heterodera trifolii</name>
    <dbReference type="NCBI Taxonomy" id="157864"/>
    <lineage>
        <taxon>Eukaryota</taxon>
        <taxon>Metazoa</taxon>
        <taxon>Ecdysozoa</taxon>
        <taxon>Nematoda</taxon>
        <taxon>Chromadorea</taxon>
        <taxon>Rhabditida</taxon>
        <taxon>Tylenchina</taxon>
        <taxon>Tylenchomorpha</taxon>
        <taxon>Tylenchoidea</taxon>
        <taxon>Heteroderidae</taxon>
        <taxon>Heteroderinae</taxon>
        <taxon>Heterodera</taxon>
    </lineage>
</organism>
<feature type="region of interest" description="Disordered" evidence="1">
    <location>
        <begin position="1"/>
        <end position="65"/>
    </location>
</feature>
<name>A0ABD2IIR4_9BILA</name>
<dbReference type="AlphaFoldDB" id="A0ABD2IIR4"/>
<feature type="compositionally biased region" description="Basic residues" evidence="1">
    <location>
        <begin position="126"/>
        <end position="137"/>
    </location>
</feature>
<evidence type="ECO:0000313" key="2">
    <source>
        <dbReference type="EMBL" id="KAL3073173.1"/>
    </source>
</evidence>
<feature type="region of interest" description="Disordered" evidence="1">
    <location>
        <begin position="86"/>
        <end position="159"/>
    </location>
</feature>
<comment type="caution">
    <text evidence="2">The sequence shown here is derived from an EMBL/GenBank/DDBJ whole genome shotgun (WGS) entry which is preliminary data.</text>
</comment>
<gene>
    <name evidence="2" type="ORF">niasHT_035449</name>
</gene>